<evidence type="ECO:0000313" key="1">
    <source>
        <dbReference type="EMBL" id="KFD51832.1"/>
    </source>
</evidence>
<dbReference type="EMBL" id="KL363235">
    <property type="protein sequence ID" value="KFD51832.1"/>
    <property type="molecule type" value="Genomic_DNA"/>
</dbReference>
<name>A0A085NFX9_9BILA</name>
<dbReference type="EMBL" id="KL367505">
    <property type="protein sequence ID" value="KFD68375.1"/>
    <property type="molecule type" value="Genomic_DNA"/>
</dbReference>
<sequence length="116" mass="12996">MDPGTFGTVALMQVKPPDMVSSGNSNYSLAHNECIPPKLKPKMQHLFHQQAKVSKRKKALSSLDFVLEPRGLMSYLKRDLNTLRHTVNLRIAISISAKLIMREGDSLSSKNCNFAR</sequence>
<proteinExistence type="predicted"/>
<dbReference type="Proteomes" id="UP000030758">
    <property type="component" value="Unassembled WGS sequence"/>
</dbReference>
<dbReference type="AlphaFoldDB" id="A0A085NFX9"/>
<keyword evidence="3" id="KW-1185">Reference proteome</keyword>
<protein>
    <submittedName>
        <fullName evidence="2">Uncharacterized protein</fullName>
    </submittedName>
</protein>
<evidence type="ECO:0000313" key="3">
    <source>
        <dbReference type="Proteomes" id="UP000030764"/>
    </source>
</evidence>
<organism evidence="2">
    <name type="scientific">Trichuris suis</name>
    <name type="common">pig whipworm</name>
    <dbReference type="NCBI Taxonomy" id="68888"/>
    <lineage>
        <taxon>Eukaryota</taxon>
        <taxon>Metazoa</taxon>
        <taxon>Ecdysozoa</taxon>
        <taxon>Nematoda</taxon>
        <taxon>Enoplea</taxon>
        <taxon>Dorylaimia</taxon>
        <taxon>Trichinellida</taxon>
        <taxon>Trichuridae</taxon>
        <taxon>Trichuris</taxon>
    </lineage>
</organism>
<gene>
    <name evidence="1" type="ORF">M513_07359</name>
    <name evidence="2" type="ORF">M514_07359</name>
</gene>
<evidence type="ECO:0000313" key="2">
    <source>
        <dbReference type="EMBL" id="KFD68375.1"/>
    </source>
</evidence>
<reference evidence="2 3" key="1">
    <citation type="journal article" date="2014" name="Nat. Genet.">
        <title>Genome and transcriptome of the porcine whipworm Trichuris suis.</title>
        <authorList>
            <person name="Jex A.R."/>
            <person name="Nejsum P."/>
            <person name="Schwarz E.M."/>
            <person name="Hu L."/>
            <person name="Young N.D."/>
            <person name="Hall R.S."/>
            <person name="Korhonen P.K."/>
            <person name="Liao S."/>
            <person name="Thamsborg S."/>
            <person name="Xia J."/>
            <person name="Xu P."/>
            <person name="Wang S."/>
            <person name="Scheerlinck J.P."/>
            <person name="Hofmann A."/>
            <person name="Sternberg P.W."/>
            <person name="Wang J."/>
            <person name="Gasser R.B."/>
        </authorList>
    </citation>
    <scope>NUCLEOTIDE SEQUENCE [LARGE SCALE GENOMIC DNA]</scope>
    <source>
        <strain evidence="2">DCEP-RM93F</strain>
        <strain evidence="1">DCEP-RM93M</strain>
    </source>
</reference>
<accession>A0A085NFX9</accession>
<dbReference type="Proteomes" id="UP000030764">
    <property type="component" value="Unassembled WGS sequence"/>
</dbReference>